<evidence type="ECO:0000256" key="2">
    <source>
        <dbReference type="ARBA" id="ARBA00023110"/>
    </source>
</evidence>
<proteinExistence type="inferred from homology"/>
<dbReference type="Proteomes" id="UP001568894">
    <property type="component" value="Unassembled WGS sequence"/>
</dbReference>
<dbReference type="NCBIfam" id="TIGR03516">
    <property type="entry name" value="ppisom_GldI"/>
    <property type="match status" value="1"/>
</dbReference>
<evidence type="ECO:0000313" key="6">
    <source>
        <dbReference type="EMBL" id="MEZ7516556.1"/>
    </source>
</evidence>
<dbReference type="RefSeq" id="WP_339654397.1">
    <property type="nucleotide sequence ID" value="NZ_CAXBLC010000004.1"/>
</dbReference>
<keyword evidence="3 4" id="KW-0413">Isomerase</keyword>
<comment type="caution">
    <text evidence="6">The sequence shown here is derived from an EMBL/GenBank/DDBJ whole genome shotgun (WGS) entry which is preliminary data.</text>
</comment>
<comment type="similarity">
    <text evidence="4">Belongs to the FKBP-type PPIase family.</text>
</comment>
<keyword evidence="2 3" id="KW-0697">Rotamase</keyword>
<comment type="catalytic activity">
    <reaction evidence="1 3 4">
        <text>[protein]-peptidylproline (omega=180) = [protein]-peptidylproline (omega=0)</text>
        <dbReference type="Rhea" id="RHEA:16237"/>
        <dbReference type="Rhea" id="RHEA-COMP:10747"/>
        <dbReference type="Rhea" id="RHEA-COMP:10748"/>
        <dbReference type="ChEBI" id="CHEBI:83833"/>
        <dbReference type="ChEBI" id="CHEBI:83834"/>
        <dbReference type="EC" id="5.2.1.8"/>
    </reaction>
</comment>
<dbReference type="PROSITE" id="PS51257">
    <property type="entry name" value="PROKAR_LIPOPROTEIN"/>
    <property type="match status" value="1"/>
</dbReference>
<dbReference type="EC" id="5.2.1.8" evidence="4"/>
<dbReference type="InterPro" id="IPR001179">
    <property type="entry name" value="PPIase_FKBP_dom"/>
</dbReference>
<dbReference type="InterPro" id="IPR019869">
    <property type="entry name" value="Motility-assoc_PPIase_GldI"/>
</dbReference>
<name>A0ABV4KIK2_9FLAO</name>
<dbReference type="EMBL" id="JASMRN010000015">
    <property type="protein sequence ID" value="MEZ7516556.1"/>
    <property type="molecule type" value="Genomic_DNA"/>
</dbReference>
<evidence type="ECO:0000256" key="4">
    <source>
        <dbReference type="RuleBase" id="RU003915"/>
    </source>
</evidence>
<evidence type="ECO:0000259" key="5">
    <source>
        <dbReference type="PROSITE" id="PS50059"/>
    </source>
</evidence>
<dbReference type="InterPro" id="IPR046357">
    <property type="entry name" value="PPIase_dom_sf"/>
</dbReference>
<evidence type="ECO:0000256" key="3">
    <source>
        <dbReference type="PROSITE-ProRule" id="PRU00277"/>
    </source>
</evidence>
<evidence type="ECO:0000256" key="1">
    <source>
        <dbReference type="ARBA" id="ARBA00000971"/>
    </source>
</evidence>
<organism evidence="6 7">
    <name type="scientific">Flavobacterium frigidarium</name>
    <dbReference type="NCBI Taxonomy" id="99286"/>
    <lineage>
        <taxon>Bacteria</taxon>
        <taxon>Pseudomonadati</taxon>
        <taxon>Bacteroidota</taxon>
        <taxon>Flavobacteriia</taxon>
        <taxon>Flavobacteriales</taxon>
        <taxon>Flavobacteriaceae</taxon>
        <taxon>Flavobacterium</taxon>
    </lineage>
</organism>
<dbReference type="SUPFAM" id="SSF54534">
    <property type="entry name" value="FKBP-like"/>
    <property type="match status" value="1"/>
</dbReference>
<accession>A0ABV4KIK2</accession>
<sequence>MKLRHSIALLTFAMVAVTSCKQQQEARRPLSQSSGSFMKKSVERNKKLVATEEDVIKGIIKNNASKKYTASAKGYWYTYEIANTNDTLRPKRGDVALFNYEVKDLKGKIIYNELELRPQVYYVDKQEIMMGLRDAIKLMRKGEKISFLFPSHIAYGYHGDNKKIGPNVPLQVTVTLNNFMPEAVYDKGTTAAAPIATQQKAEKALPLKPVAAKPERDTIN</sequence>
<keyword evidence="7" id="KW-1185">Reference proteome</keyword>
<dbReference type="Gene3D" id="3.10.50.40">
    <property type="match status" value="1"/>
</dbReference>
<dbReference type="PROSITE" id="PS50059">
    <property type="entry name" value="FKBP_PPIASE"/>
    <property type="match status" value="1"/>
</dbReference>
<reference evidence="6 7" key="1">
    <citation type="submission" date="2023-05" db="EMBL/GenBank/DDBJ databases">
        <title>Adaptations of aquatic viruses from atmosphere-close ecosystems of the Central Arctic Ocean.</title>
        <authorList>
            <person name="Rahlff J."/>
            <person name="Holmfeldt K."/>
        </authorList>
    </citation>
    <scope>NUCLEOTIDE SEQUENCE [LARGE SCALE GENOMIC DNA]</scope>
    <source>
        <strain evidence="6 7">Arc14</strain>
    </source>
</reference>
<evidence type="ECO:0000313" key="7">
    <source>
        <dbReference type="Proteomes" id="UP001568894"/>
    </source>
</evidence>
<feature type="domain" description="PPIase FKBP-type" evidence="5">
    <location>
        <begin position="93"/>
        <end position="180"/>
    </location>
</feature>
<gene>
    <name evidence="6" type="primary">gldI</name>
    <name evidence="6" type="ORF">QO192_14835</name>
</gene>
<dbReference type="Pfam" id="PF00254">
    <property type="entry name" value="FKBP_C"/>
    <property type="match status" value="1"/>
</dbReference>
<protein>
    <recommendedName>
        <fullName evidence="4">Peptidyl-prolyl cis-trans isomerase</fullName>
        <ecNumber evidence="4">5.2.1.8</ecNumber>
    </recommendedName>
</protein>